<dbReference type="InterPro" id="IPR004843">
    <property type="entry name" value="Calcineurin-like_PHP"/>
</dbReference>
<feature type="region of interest" description="Disordered" evidence="18">
    <location>
        <begin position="1334"/>
        <end position="1398"/>
    </location>
</feature>
<evidence type="ECO:0000256" key="12">
    <source>
        <dbReference type="ARBA" id="ARBA00023242"/>
    </source>
</evidence>
<comment type="similarity">
    <text evidence="4">Belongs to the PPP phosphatase family. PP-5 (PP-T) subfamily.</text>
</comment>
<dbReference type="PANTHER" id="PTHR45668:SF5">
    <property type="entry name" value="SERINE_THREONINE-PROTEIN PHOSPHATASE 5"/>
    <property type="match status" value="1"/>
</dbReference>
<dbReference type="EC" id="3.1.3.16" evidence="5"/>
<keyword evidence="11" id="KW-0464">Manganese</keyword>
<evidence type="ECO:0000256" key="17">
    <source>
        <dbReference type="SAM" id="Coils"/>
    </source>
</evidence>
<feature type="repeat" description="TPR" evidence="16">
    <location>
        <begin position="121"/>
        <end position="154"/>
    </location>
</feature>
<comment type="catalytic activity">
    <reaction evidence="13">
        <text>O-phospho-L-seryl-[protein] + H2O = L-seryl-[protein] + phosphate</text>
        <dbReference type="Rhea" id="RHEA:20629"/>
        <dbReference type="Rhea" id="RHEA-COMP:9863"/>
        <dbReference type="Rhea" id="RHEA-COMP:11604"/>
        <dbReference type="ChEBI" id="CHEBI:15377"/>
        <dbReference type="ChEBI" id="CHEBI:29999"/>
        <dbReference type="ChEBI" id="CHEBI:43474"/>
        <dbReference type="ChEBI" id="CHEBI:83421"/>
        <dbReference type="EC" id="3.1.3.16"/>
    </reaction>
    <physiologicalReaction direction="left-to-right" evidence="13">
        <dbReference type="Rhea" id="RHEA:20630"/>
    </physiologicalReaction>
</comment>
<proteinExistence type="inferred from homology"/>
<comment type="cofactor">
    <cofactor evidence="2">
        <name>Mg(2+)</name>
        <dbReference type="ChEBI" id="CHEBI:18420"/>
    </cofactor>
</comment>
<dbReference type="SMART" id="SM00156">
    <property type="entry name" value="PP2Ac"/>
    <property type="match status" value="1"/>
</dbReference>
<dbReference type="Proteomes" id="UP000541610">
    <property type="component" value="Unassembled WGS sequence"/>
</dbReference>
<evidence type="ECO:0000313" key="20">
    <source>
        <dbReference type="EMBL" id="KAF4695976.1"/>
    </source>
</evidence>
<dbReference type="OrthoDB" id="445564at2759"/>
<dbReference type="InterPro" id="IPR041753">
    <property type="entry name" value="PP5_C"/>
</dbReference>
<dbReference type="GO" id="GO:0005737">
    <property type="term" value="C:cytoplasm"/>
    <property type="evidence" value="ECO:0007669"/>
    <property type="project" value="UniProtKB-ARBA"/>
</dbReference>
<dbReference type="SUPFAM" id="SSF48452">
    <property type="entry name" value="TPR-like"/>
    <property type="match status" value="1"/>
</dbReference>
<evidence type="ECO:0000256" key="14">
    <source>
        <dbReference type="ARBA" id="ARBA00048832"/>
    </source>
</evidence>
<dbReference type="InterPro" id="IPR006186">
    <property type="entry name" value="Ser/Thr-sp_prot-phosphatase"/>
</dbReference>
<dbReference type="GO" id="GO:0005634">
    <property type="term" value="C:nucleus"/>
    <property type="evidence" value="ECO:0007669"/>
    <property type="project" value="UniProtKB-SubCell"/>
</dbReference>
<evidence type="ECO:0000256" key="9">
    <source>
        <dbReference type="ARBA" id="ARBA00022803"/>
    </source>
</evidence>
<dbReference type="Gene3D" id="3.60.21.10">
    <property type="match status" value="1"/>
</dbReference>
<evidence type="ECO:0000256" key="5">
    <source>
        <dbReference type="ARBA" id="ARBA00013081"/>
    </source>
</evidence>
<comment type="caution">
    <text evidence="20">The sequence shown here is derived from an EMBL/GenBank/DDBJ whole genome shotgun (WGS) entry which is preliminary data.</text>
</comment>
<evidence type="ECO:0000256" key="6">
    <source>
        <dbReference type="ARBA" id="ARBA00022723"/>
    </source>
</evidence>
<dbReference type="Gene3D" id="1.20.120.560">
    <property type="entry name" value="alix/aip1 in complex with the ypdl late domain"/>
    <property type="match status" value="1"/>
</dbReference>
<dbReference type="InterPro" id="IPR013235">
    <property type="entry name" value="PPP_dom"/>
</dbReference>
<dbReference type="PROSITE" id="PS50005">
    <property type="entry name" value="TPR"/>
    <property type="match status" value="2"/>
</dbReference>
<sequence length="1398" mass="153620">MADPDTPVAPAEDLTAKADAYKDEGNAHFKAGRYKNALVCYSLAIELAEGDSDDEEDFTQTTPTTPSEGDVDLEETGRSHVNFPSLHIYYSNRALCNTKLENLGSAIEDATRAISLKPSYSKAYYRRGCARMELFKYAEASKDFERVVRLSPKDLDARAKYKACKKQIQAAKFAKAIATEHTVRASETANLESIDVPASYDGPRIEDGRIDQTFIDSLTACLKDEKTLAKKFAYQIVLEAIAYLKKQPTLCNIDVPVGKHFTVCGDIHGQFYDLLNIFKLNGAPGPENPYLFNGDFVDRGSFSLECILLLLSYKLAYPDSLFLARGNHESRNMNQLYGFKGEVEAKYDETLYNLFCEAFCLLPLAHVINDTVFVTHGGLFSKDGVTLNDIRAVDRDQEPPDSGLMTEMLWSDPMSVRGRAPSQRGVGVMFGEDVTRNFLETNNLQLVVRSHEMKDEGYEVEHSGNLITVFSAPNYCDQMGNKGAFLRFTVLTDAERETEEKKAAMANGLNRNSERTLYGNMKVQYTKFEHVPHPPKNAMHYANPALLGPMMGGMNLQQMMASSSVGASWPASRWKACAAFVPSKLTLPRNSRNASLFVVVVFIVSATMLGVTPKVTERLDLVKPLTTYCEEYYGPEEAKNVTQFISLANSLRAEVASPMSVDGAGFSGHVENLTRYLAVLNLLEQKFNFERQSDKSPASSTVKGVKFQWSDSFKARSMGESPSIAYERACVLFNLAAAKSIKARDSDRSSPEGQKAAITEFQAAAGMFAMIKDNVLAQLVSGRTSADLSNEGLSLCASLMLAQAQALVYEKAVKDKLNRGLLSKLASQTGSYYHTAASFAGQLDAEMHCSWKGHCHYQEMAFLAAANLQAALNEKPRVLEKLEGFGPLIARLRYAKSLCDQADALAGEYKLIRDVDALRKVIDQELAELEKDNNTVYLEVVPDKSSLPPLAMISLVKATPITVNSIIEPYAAEMKEYGQILDNLAPANVRERLNNTKSQVVGPVDEAFSQMTELINDALAERGLPSAVQKQAADDGDAEDVEVPDSVWLNLEKARLTNSGAGPLGLKAQIDALDQMSQAAEHSITKCHDRFGDRWNRTPSDQVPHSFFTQLQQYREKLNLANETNAKLRRKIDAIDAAGVFDAVSKKTKEELEADLRSTSATPGQSRLAADPKIEAARIRCAEAVDYLQAELANVKEEVESSRQNALQENPTPSLLQRQEDLDAAVQELLAAHSNTSVLESIQSLQTRCLEPMIASFNEWNSAVVAKIGQAENSRQGKLHAWDSAATALITSSGEAAEGVAFFSRLLDYLGQIDQQIGDYVFARTEEKNGMLRNLQGSYGAPHGQMPSSPYIQQSPTGPYQATYSYQAQSTGASGSAPPASAPWGTGGPQIHPGQQRF</sequence>
<dbReference type="GO" id="GO:0004722">
    <property type="term" value="F:protein serine/threonine phosphatase activity"/>
    <property type="evidence" value="ECO:0007669"/>
    <property type="project" value="UniProtKB-EC"/>
</dbReference>
<dbReference type="Pfam" id="PF00149">
    <property type="entry name" value="Metallophos"/>
    <property type="match status" value="1"/>
</dbReference>
<evidence type="ECO:0000256" key="1">
    <source>
        <dbReference type="ARBA" id="ARBA00001936"/>
    </source>
</evidence>
<dbReference type="InterPro" id="IPR019734">
    <property type="entry name" value="TPR_rpt"/>
</dbReference>
<evidence type="ECO:0000256" key="13">
    <source>
        <dbReference type="ARBA" id="ARBA00047986"/>
    </source>
</evidence>
<dbReference type="InterPro" id="IPR029052">
    <property type="entry name" value="Metallo-depent_PP-like"/>
</dbReference>
<evidence type="ECO:0000256" key="7">
    <source>
        <dbReference type="ARBA" id="ARBA00022737"/>
    </source>
</evidence>
<organism evidence="20 21">
    <name type="scientific">Perkinsus olseni</name>
    <name type="common">Perkinsus atlanticus</name>
    <dbReference type="NCBI Taxonomy" id="32597"/>
    <lineage>
        <taxon>Eukaryota</taxon>
        <taxon>Sar</taxon>
        <taxon>Alveolata</taxon>
        <taxon>Perkinsozoa</taxon>
        <taxon>Perkinsea</taxon>
        <taxon>Perkinsida</taxon>
        <taxon>Perkinsidae</taxon>
        <taxon>Perkinsus</taxon>
    </lineage>
</organism>
<keyword evidence="10" id="KW-0904">Protein phosphatase</keyword>
<dbReference type="SMART" id="SM01041">
    <property type="entry name" value="BRO1"/>
    <property type="match status" value="1"/>
</dbReference>
<name>A0A7J6PJR8_PEROL</name>
<feature type="domain" description="BRO1" evidence="19">
    <location>
        <begin position="607"/>
        <end position="987"/>
    </location>
</feature>
<keyword evidence="9 16" id="KW-0802">TPR repeat</keyword>
<feature type="compositionally biased region" description="Low complexity" evidence="18">
    <location>
        <begin position="1370"/>
        <end position="1384"/>
    </location>
</feature>
<keyword evidence="6" id="KW-0479">Metal-binding</keyword>
<evidence type="ECO:0000256" key="10">
    <source>
        <dbReference type="ARBA" id="ARBA00022912"/>
    </source>
</evidence>
<feature type="coiled-coil region" evidence="17">
    <location>
        <begin position="1111"/>
        <end position="1138"/>
    </location>
</feature>
<feature type="region of interest" description="Disordered" evidence="18">
    <location>
        <begin position="51"/>
        <end position="73"/>
    </location>
</feature>
<dbReference type="InterPro" id="IPR013105">
    <property type="entry name" value="TPR_2"/>
</dbReference>
<evidence type="ECO:0000256" key="15">
    <source>
        <dbReference type="ARBA" id="ARBA00073946"/>
    </source>
</evidence>
<comment type="catalytic activity">
    <reaction evidence="14">
        <text>O-phospho-L-threonyl-[protein] + H2O = L-threonyl-[protein] + phosphate</text>
        <dbReference type="Rhea" id="RHEA:47004"/>
        <dbReference type="Rhea" id="RHEA-COMP:11060"/>
        <dbReference type="Rhea" id="RHEA-COMP:11605"/>
        <dbReference type="ChEBI" id="CHEBI:15377"/>
        <dbReference type="ChEBI" id="CHEBI:30013"/>
        <dbReference type="ChEBI" id="CHEBI:43474"/>
        <dbReference type="ChEBI" id="CHEBI:61977"/>
        <dbReference type="EC" id="3.1.3.16"/>
    </reaction>
    <physiologicalReaction direction="left-to-right" evidence="14">
        <dbReference type="Rhea" id="RHEA:47005"/>
    </physiologicalReaction>
</comment>
<keyword evidence="8" id="KW-0378">Hydrolase</keyword>
<reference evidence="20 21" key="1">
    <citation type="submission" date="2020-04" db="EMBL/GenBank/DDBJ databases">
        <title>Perkinsus olseni comparative genomics.</title>
        <authorList>
            <person name="Bogema D.R."/>
        </authorList>
    </citation>
    <scope>NUCLEOTIDE SEQUENCE [LARGE SCALE GENOMIC DNA]</scope>
    <source>
        <strain evidence="20">00978-12</strain>
    </source>
</reference>
<gene>
    <name evidence="20" type="ORF">FOZ60_002674</name>
</gene>
<evidence type="ECO:0000256" key="8">
    <source>
        <dbReference type="ARBA" id="ARBA00022801"/>
    </source>
</evidence>
<keyword evidence="12" id="KW-0539">Nucleus</keyword>
<evidence type="ECO:0000256" key="3">
    <source>
        <dbReference type="ARBA" id="ARBA00004123"/>
    </source>
</evidence>
<dbReference type="InterPro" id="IPR038499">
    <property type="entry name" value="BRO1_sf"/>
</dbReference>
<dbReference type="InterPro" id="IPR051134">
    <property type="entry name" value="PPP_phosphatase"/>
</dbReference>
<dbReference type="Pfam" id="PF13949">
    <property type="entry name" value="ALIX_LYPXL_bnd"/>
    <property type="match status" value="1"/>
</dbReference>
<dbReference type="Pfam" id="PF08321">
    <property type="entry name" value="PPP5"/>
    <property type="match status" value="1"/>
</dbReference>
<keyword evidence="17" id="KW-0175">Coiled coil</keyword>
<comment type="subcellular location">
    <subcellularLocation>
        <location evidence="3">Nucleus</location>
    </subcellularLocation>
</comment>
<evidence type="ECO:0000256" key="2">
    <source>
        <dbReference type="ARBA" id="ARBA00001946"/>
    </source>
</evidence>
<dbReference type="FunFam" id="3.60.21.10:FF:000036">
    <property type="entry name" value="Serine/threonine protein phosphatase 5"/>
    <property type="match status" value="1"/>
</dbReference>
<dbReference type="Gene3D" id="1.25.40.280">
    <property type="entry name" value="alix/aip1 like domains"/>
    <property type="match status" value="1"/>
</dbReference>
<comment type="cofactor">
    <cofactor evidence="1">
        <name>Mn(2+)</name>
        <dbReference type="ChEBI" id="CHEBI:29035"/>
    </cofactor>
</comment>
<dbReference type="Pfam" id="PF03097">
    <property type="entry name" value="BRO1"/>
    <property type="match status" value="1"/>
</dbReference>
<dbReference type="CDD" id="cd07417">
    <property type="entry name" value="MPP_PP5_C"/>
    <property type="match status" value="1"/>
</dbReference>
<dbReference type="InterPro" id="IPR004328">
    <property type="entry name" value="BRO1_dom"/>
</dbReference>
<evidence type="ECO:0000313" key="21">
    <source>
        <dbReference type="Proteomes" id="UP000541610"/>
    </source>
</evidence>
<evidence type="ECO:0000256" key="11">
    <source>
        <dbReference type="ARBA" id="ARBA00023211"/>
    </source>
</evidence>
<feature type="repeat" description="TPR" evidence="16">
    <location>
        <begin position="18"/>
        <end position="51"/>
    </location>
</feature>
<evidence type="ECO:0000259" key="19">
    <source>
        <dbReference type="PROSITE" id="PS51180"/>
    </source>
</evidence>
<dbReference type="PRINTS" id="PR00114">
    <property type="entry name" value="STPHPHTASE"/>
</dbReference>
<feature type="compositionally biased region" description="Polar residues" evidence="18">
    <location>
        <begin position="1346"/>
        <end position="1369"/>
    </location>
</feature>
<dbReference type="Pfam" id="PF07719">
    <property type="entry name" value="TPR_2"/>
    <property type="match status" value="1"/>
</dbReference>
<dbReference type="PANTHER" id="PTHR45668">
    <property type="entry name" value="SERINE/THREONINE-PROTEIN PHOSPHATASE 5-RELATED"/>
    <property type="match status" value="1"/>
</dbReference>
<dbReference type="InterPro" id="IPR025304">
    <property type="entry name" value="ALIX_V_dom"/>
</dbReference>
<protein>
    <recommendedName>
        <fullName evidence="15">Serine/threonine-protein phosphatase T</fullName>
        <ecNumber evidence="5">3.1.3.16</ecNumber>
    </recommendedName>
</protein>
<keyword evidence="7" id="KW-0677">Repeat</keyword>
<dbReference type="SUPFAM" id="SSF56300">
    <property type="entry name" value="Metallo-dependent phosphatases"/>
    <property type="match status" value="1"/>
</dbReference>
<dbReference type="InterPro" id="IPR011990">
    <property type="entry name" value="TPR-like_helical_dom_sf"/>
</dbReference>
<evidence type="ECO:0000256" key="18">
    <source>
        <dbReference type="SAM" id="MobiDB-lite"/>
    </source>
</evidence>
<dbReference type="Gene3D" id="1.20.140.50">
    <property type="entry name" value="alix/aip1 like domains"/>
    <property type="match status" value="1"/>
</dbReference>
<dbReference type="PROSITE" id="PS51180">
    <property type="entry name" value="BRO1"/>
    <property type="match status" value="1"/>
</dbReference>
<accession>A0A7J6PJR8</accession>
<dbReference type="GO" id="GO:0046872">
    <property type="term" value="F:metal ion binding"/>
    <property type="evidence" value="ECO:0007669"/>
    <property type="project" value="UniProtKB-KW"/>
</dbReference>
<dbReference type="EMBL" id="JABANP010000015">
    <property type="protein sequence ID" value="KAF4695976.1"/>
    <property type="molecule type" value="Genomic_DNA"/>
</dbReference>
<dbReference type="Gene3D" id="1.25.40.10">
    <property type="entry name" value="Tetratricopeptide repeat domain"/>
    <property type="match status" value="1"/>
</dbReference>
<evidence type="ECO:0000256" key="4">
    <source>
        <dbReference type="ARBA" id="ARBA00008786"/>
    </source>
</evidence>
<dbReference type="SMART" id="SM00028">
    <property type="entry name" value="TPR"/>
    <property type="match status" value="3"/>
</dbReference>
<evidence type="ECO:0000256" key="16">
    <source>
        <dbReference type="PROSITE-ProRule" id="PRU00339"/>
    </source>
</evidence>